<dbReference type="PROSITE" id="PS50109">
    <property type="entry name" value="HIS_KIN"/>
    <property type="match status" value="1"/>
</dbReference>
<evidence type="ECO:0000313" key="8">
    <source>
        <dbReference type="EMBL" id="SMG12656.1"/>
    </source>
</evidence>
<keyword evidence="4" id="KW-0808">Transferase</keyword>
<evidence type="ECO:0000256" key="5">
    <source>
        <dbReference type="ARBA" id="ARBA00022777"/>
    </source>
</evidence>
<evidence type="ECO:0000256" key="1">
    <source>
        <dbReference type="ARBA" id="ARBA00000085"/>
    </source>
</evidence>
<reference evidence="9" key="1">
    <citation type="submission" date="2017-04" db="EMBL/GenBank/DDBJ databases">
        <authorList>
            <person name="Varghese N."/>
            <person name="Submissions S."/>
        </authorList>
    </citation>
    <scope>NUCLEOTIDE SEQUENCE [LARGE SCALE GENOMIC DNA]</scope>
    <source>
        <strain evidence="9">DSM 19835</strain>
    </source>
</reference>
<dbReference type="EC" id="2.7.13.3" evidence="2"/>
<dbReference type="InterPro" id="IPR036890">
    <property type="entry name" value="HATPase_C_sf"/>
</dbReference>
<dbReference type="InterPro" id="IPR004358">
    <property type="entry name" value="Sig_transdc_His_kin-like_C"/>
</dbReference>
<dbReference type="STRING" id="188872.SAMN03080602_00700"/>
<evidence type="ECO:0000256" key="6">
    <source>
        <dbReference type="SAM" id="Coils"/>
    </source>
</evidence>
<dbReference type="SUPFAM" id="SSF55874">
    <property type="entry name" value="ATPase domain of HSP90 chaperone/DNA topoisomerase II/histidine kinase"/>
    <property type="match status" value="1"/>
</dbReference>
<dbReference type="GO" id="GO:0000155">
    <property type="term" value="F:phosphorelay sensor kinase activity"/>
    <property type="evidence" value="ECO:0007669"/>
    <property type="project" value="InterPro"/>
</dbReference>
<dbReference type="CDD" id="cd00075">
    <property type="entry name" value="HATPase"/>
    <property type="match status" value="1"/>
</dbReference>
<organism evidence="8 9">
    <name type="scientific">Arenibacter troitsensis</name>
    <dbReference type="NCBI Taxonomy" id="188872"/>
    <lineage>
        <taxon>Bacteria</taxon>
        <taxon>Pseudomonadati</taxon>
        <taxon>Bacteroidota</taxon>
        <taxon>Flavobacteriia</taxon>
        <taxon>Flavobacteriales</taxon>
        <taxon>Flavobacteriaceae</taxon>
        <taxon>Arenibacter</taxon>
    </lineage>
</organism>
<keyword evidence="9" id="KW-1185">Reference proteome</keyword>
<protein>
    <recommendedName>
        <fullName evidence="2">histidine kinase</fullName>
        <ecNumber evidence="2">2.7.13.3</ecNumber>
    </recommendedName>
</protein>
<dbReference type="InterPro" id="IPR050351">
    <property type="entry name" value="BphY/WalK/GraS-like"/>
</dbReference>
<proteinExistence type="predicted"/>
<name>A0A1X7IDC3_9FLAO</name>
<dbReference type="PANTHER" id="PTHR42878">
    <property type="entry name" value="TWO-COMPONENT HISTIDINE KINASE"/>
    <property type="match status" value="1"/>
</dbReference>
<dbReference type="PANTHER" id="PTHR42878:SF15">
    <property type="entry name" value="BACTERIOPHYTOCHROME"/>
    <property type="match status" value="1"/>
</dbReference>
<dbReference type="GO" id="GO:0000156">
    <property type="term" value="F:phosphorelay response regulator activity"/>
    <property type="evidence" value="ECO:0007669"/>
    <property type="project" value="TreeGrafter"/>
</dbReference>
<dbReference type="Gene3D" id="1.10.287.130">
    <property type="match status" value="1"/>
</dbReference>
<dbReference type="PRINTS" id="PR00344">
    <property type="entry name" value="BCTRLSENSOR"/>
</dbReference>
<dbReference type="CDD" id="cd00082">
    <property type="entry name" value="HisKA"/>
    <property type="match status" value="1"/>
</dbReference>
<dbReference type="OrthoDB" id="9781208at2"/>
<gene>
    <name evidence="8" type="ORF">SAMN03080602_00700</name>
</gene>
<dbReference type="InterPro" id="IPR003594">
    <property type="entry name" value="HATPase_dom"/>
</dbReference>
<feature type="coiled-coil region" evidence="6">
    <location>
        <begin position="27"/>
        <end position="130"/>
    </location>
</feature>
<dbReference type="SMART" id="SM00387">
    <property type="entry name" value="HATPase_c"/>
    <property type="match status" value="1"/>
</dbReference>
<dbReference type="InterPro" id="IPR003661">
    <property type="entry name" value="HisK_dim/P_dom"/>
</dbReference>
<evidence type="ECO:0000256" key="4">
    <source>
        <dbReference type="ARBA" id="ARBA00022679"/>
    </source>
</evidence>
<sequence length="358" mass="41032">MHNLLKRQLKKYLSENLSEDDALNPFLTAVERSYENYDDKLSMLQRATTISSEELYAANRELENEAQRQNHILNSLEKAITSLEANLEHKNQLDYNSENEFDAEKLAKHISDLARKVANMAMEKDNLLKDLKTQNESLNNYAHIVSHDLKSPIRNISTLMNWILEDEKGKFSPESSINCSLITQNLEKMDKLIDGILEHATMGTTNENYVSFSLKSVLDNLKQTLYIPKNINIIYADTLPILFCEIKRIEQLFMNLIINAVTATEEIEQGIIEIKAKDQGDYWKFSITDNGKGIPENHQSSIFEMFKKLDTDSKSTGIGLALVKKIVDLYEGEISLKSEENKGTTFFFTLKKPYDRST</sequence>
<evidence type="ECO:0000313" key="9">
    <source>
        <dbReference type="Proteomes" id="UP000193420"/>
    </source>
</evidence>
<evidence type="ECO:0000259" key="7">
    <source>
        <dbReference type="PROSITE" id="PS50109"/>
    </source>
</evidence>
<dbReference type="GO" id="GO:0030295">
    <property type="term" value="F:protein kinase activator activity"/>
    <property type="evidence" value="ECO:0007669"/>
    <property type="project" value="TreeGrafter"/>
</dbReference>
<dbReference type="SUPFAM" id="SSF47384">
    <property type="entry name" value="Homodimeric domain of signal transducing histidine kinase"/>
    <property type="match status" value="1"/>
</dbReference>
<dbReference type="EMBL" id="FXAO01000001">
    <property type="protein sequence ID" value="SMG12656.1"/>
    <property type="molecule type" value="Genomic_DNA"/>
</dbReference>
<evidence type="ECO:0000256" key="3">
    <source>
        <dbReference type="ARBA" id="ARBA00022553"/>
    </source>
</evidence>
<dbReference type="InterPro" id="IPR005467">
    <property type="entry name" value="His_kinase_dom"/>
</dbReference>
<keyword evidence="6" id="KW-0175">Coiled coil</keyword>
<accession>A0A1X7IDC3</accession>
<keyword evidence="3" id="KW-0597">Phosphoprotein</keyword>
<dbReference type="RefSeq" id="WP_085496157.1">
    <property type="nucleotide sequence ID" value="NZ_FXAO01000001.1"/>
</dbReference>
<dbReference type="Pfam" id="PF02518">
    <property type="entry name" value="HATPase_c"/>
    <property type="match status" value="1"/>
</dbReference>
<feature type="domain" description="Histidine kinase" evidence="7">
    <location>
        <begin position="144"/>
        <end position="354"/>
    </location>
</feature>
<dbReference type="InterPro" id="IPR036097">
    <property type="entry name" value="HisK_dim/P_sf"/>
</dbReference>
<keyword evidence="5 8" id="KW-0418">Kinase</keyword>
<dbReference type="AlphaFoldDB" id="A0A1X7IDC3"/>
<dbReference type="GO" id="GO:0007234">
    <property type="term" value="P:osmosensory signaling via phosphorelay pathway"/>
    <property type="evidence" value="ECO:0007669"/>
    <property type="project" value="TreeGrafter"/>
</dbReference>
<comment type="catalytic activity">
    <reaction evidence="1">
        <text>ATP + protein L-histidine = ADP + protein N-phospho-L-histidine.</text>
        <dbReference type="EC" id="2.7.13.3"/>
    </reaction>
</comment>
<dbReference type="Gene3D" id="3.30.565.10">
    <property type="entry name" value="Histidine kinase-like ATPase, C-terminal domain"/>
    <property type="match status" value="1"/>
</dbReference>
<evidence type="ECO:0000256" key="2">
    <source>
        <dbReference type="ARBA" id="ARBA00012438"/>
    </source>
</evidence>
<dbReference type="Proteomes" id="UP000193420">
    <property type="component" value="Unassembled WGS sequence"/>
</dbReference>